<feature type="compositionally biased region" description="Polar residues" evidence="1">
    <location>
        <begin position="194"/>
        <end position="207"/>
    </location>
</feature>
<gene>
    <name evidence="2" type="ORF">B0T10DRAFT_606685</name>
</gene>
<dbReference type="AlphaFoldDB" id="A0A9P8W354"/>
<organism evidence="2 3">
    <name type="scientific">Thelonectria olida</name>
    <dbReference type="NCBI Taxonomy" id="1576542"/>
    <lineage>
        <taxon>Eukaryota</taxon>
        <taxon>Fungi</taxon>
        <taxon>Dikarya</taxon>
        <taxon>Ascomycota</taxon>
        <taxon>Pezizomycotina</taxon>
        <taxon>Sordariomycetes</taxon>
        <taxon>Hypocreomycetidae</taxon>
        <taxon>Hypocreales</taxon>
        <taxon>Nectriaceae</taxon>
        <taxon>Thelonectria</taxon>
    </lineage>
</organism>
<dbReference type="Proteomes" id="UP000777438">
    <property type="component" value="Unassembled WGS sequence"/>
</dbReference>
<dbReference type="EMBL" id="JAGPYM010000011">
    <property type="protein sequence ID" value="KAH6889363.1"/>
    <property type="molecule type" value="Genomic_DNA"/>
</dbReference>
<sequence length="263" mass="27900">MSLVPTQFPTITTFTPASACTNDIYWYFDCATWPNGESDCGKLHLARSTTAADCFPTGWSPDEGAFMSPGSCPKGYTAACGNYAAGEPETTATCCPSGFSCQTSSDEPWYSTELCYRDLPIKRSYIFTEDWTDMVNVYTTYNPELTGPRPRVNAYGMVIKWQDTDITVPVTETATTTPASTTDEIESKTPHVVNGTTKSSYTSTADSHTTKAGHGSATETPSAATASTEIPSEVPDSSGLSRSANAGVSFGGALAVLLVLLAS</sequence>
<feature type="compositionally biased region" description="Low complexity" evidence="1">
    <location>
        <begin position="216"/>
        <end position="233"/>
    </location>
</feature>
<evidence type="ECO:0000256" key="1">
    <source>
        <dbReference type="SAM" id="MobiDB-lite"/>
    </source>
</evidence>
<evidence type="ECO:0000313" key="3">
    <source>
        <dbReference type="Proteomes" id="UP000777438"/>
    </source>
</evidence>
<keyword evidence="3" id="KW-1185">Reference proteome</keyword>
<dbReference type="OrthoDB" id="4770059at2759"/>
<feature type="region of interest" description="Disordered" evidence="1">
    <location>
        <begin position="175"/>
        <end position="241"/>
    </location>
</feature>
<proteinExistence type="predicted"/>
<name>A0A9P8W354_9HYPO</name>
<evidence type="ECO:0000313" key="2">
    <source>
        <dbReference type="EMBL" id="KAH6889363.1"/>
    </source>
</evidence>
<protein>
    <submittedName>
        <fullName evidence="2">Uncharacterized protein</fullName>
    </submittedName>
</protein>
<comment type="caution">
    <text evidence="2">The sequence shown here is derived from an EMBL/GenBank/DDBJ whole genome shotgun (WGS) entry which is preliminary data.</text>
</comment>
<reference evidence="2 3" key="1">
    <citation type="journal article" date="2021" name="Nat. Commun.">
        <title>Genetic determinants of endophytism in the Arabidopsis root mycobiome.</title>
        <authorList>
            <person name="Mesny F."/>
            <person name="Miyauchi S."/>
            <person name="Thiergart T."/>
            <person name="Pickel B."/>
            <person name="Atanasova L."/>
            <person name="Karlsson M."/>
            <person name="Huettel B."/>
            <person name="Barry K.W."/>
            <person name="Haridas S."/>
            <person name="Chen C."/>
            <person name="Bauer D."/>
            <person name="Andreopoulos W."/>
            <person name="Pangilinan J."/>
            <person name="LaButti K."/>
            <person name="Riley R."/>
            <person name="Lipzen A."/>
            <person name="Clum A."/>
            <person name="Drula E."/>
            <person name="Henrissat B."/>
            <person name="Kohler A."/>
            <person name="Grigoriev I.V."/>
            <person name="Martin F.M."/>
            <person name="Hacquard S."/>
        </authorList>
    </citation>
    <scope>NUCLEOTIDE SEQUENCE [LARGE SCALE GENOMIC DNA]</scope>
    <source>
        <strain evidence="2 3">MPI-CAGE-CH-0241</strain>
    </source>
</reference>
<accession>A0A9P8W354</accession>